<dbReference type="GO" id="GO:1990904">
    <property type="term" value="C:ribonucleoprotein complex"/>
    <property type="evidence" value="ECO:0007669"/>
    <property type="project" value="UniProtKB-KW"/>
</dbReference>
<evidence type="ECO:0000313" key="7">
    <source>
        <dbReference type="EMBL" id="RKP11905.1"/>
    </source>
</evidence>
<dbReference type="InterPro" id="IPR052008">
    <property type="entry name" value="Mitoribosomal_protein_bL33"/>
</dbReference>
<keyword evidence="3 7" id="KW-0689">Ribosomal protein</keyword>
<keyword evidence="5" id="KW-0687">Ribonucleoprotein</keyword>
<name>A0A4P9XZN2_9FUNG</name>
<evidence type="ECO:0000256" key="5">
    <source>
        <dbReference type="ARBA" id="ARBA00023274"/>
    </source>
</evidence>
<dbReference type="PANTHER" id="PTHR47037:SF1">
    <property type="entry name" value="LARGE RIBOSOMAL SUBUNIT PROTEIN BL33M"/>
    <property type="match status" value="1"/>
</dbReference>
<evidence type="ECO:0000256" key="1">
    <source>
        <dbReference type="ARBA" id="ARBA00004173"/>
    </source>
</evidence>
<comment type="similarity">
    <text evidence="2">Belongs to the bacterial ribosomal protein bL33 family.</text>
</comment>
<dbReference type="Pfam" id="PF00471">
    <property type="entry name" value="Ribosomal_L33"/>
    <property type="match status" value="1"/>
</dbReference>
<dbReference type="InterPro" id="IPR011332">
    <property type="entry name" value="Ribosomal_zn-bd"/>
</dbReference>
<dbReference type="GO" id="GO:0006412">
    <property type="term" value="P:translation"/>
    <property type="evidence" value="ECO:0007669"/>
    <property type="project" value="InterPro"/>
</dbReference>
<protein>
    <recommendedName>
        <fullName evidence="6">Large ribosomal subunit protein bL33m</fullName>
    </recommendedName>
</protein>
<dbReference type="GO" id="GO:0005840">
    <property type="term" value="C:ribosome"/>
    <property type="evidence" value="ECO:0007669"/>
    <property type="project" value="UniProtKB-KW"/>
</dbReference>
<gene>
    <name evidence="7" type="ORF">BJ684DRAFT_21520</name>
</gene>
<dbReference type="EMBL" id="KZ988587">
    <property type="protein sequence ID" value="RKP11905.1"/>
    <property type="molecule type" value="Genomic_DNA"/>
</dbReference>
<dbReference type="SUPFAM" id="SSF57829">
    <property type="entry name" value="Zn-binding ribosomal proteins"/>
    <property type="match status" value="1"/>
</dbReference>
<evidence type="ECO:0000256" key="6">
    <source>
        <dbReference type="ARBA" id="ARBA00035275"/>
    </source>
</evidence>
<evidence type="ECO:0000256" key="4">
    <source>
        <dbReference type="ARBA" id="ARBA00023128"/>
    </source>
</evidence>
<dbReference type="InterPro" id="IPR001705">
    <property type="entry name" value="Ribosomal_bL33"/>
</dbReference>
<dbReference type="GO" id="GO:0003735">
    <property type="term" value="F:structural constituent of ribosome"/>
    <property type="evidence" value="ECO:0007669"/>
    <property type="project" value="InterPro"/>
</dbReference>
<comment type="subcellular location">
    <subcellularLocation>
        <location evidence="1">Mitochondrion</location>
    </subcellularLocation>
</comment>
<evidence type="ECO:0000256" key="2">
    <source>
        <dbReference type="ARBA" id="ARBA00007596"/>
    </source>
</evidence>
<dbReference type="NCBIfam" id="TIGR01023">
    <property type="entry name" value="rpmG_bact"/>
    <property type="match status" value="1"/>
</dbReference>
<dbReference type="AlphaFoldDB" id="A0A4P9XZN2"/>
<dbReference type="Gene3D" id="2.20.28.120">
    <property type="entry name" value="Ribosomal protein L33"/>
    <property type="match status" value="1"/>
</dbReference>
<dbReference type="OrthoDB" id="275534at2759"/>
<dbReference type="InterPro" id="IPR038584">
    <property type="entry name" value="Ribosomal_bL33_sf"/>
</dbReference>
<proteinExistence type="inferred from homology"/>
<keyword evidence="4" id="KW-0496">Mitochondrion</keyword>
<organism evidence="7 8">
    <name type="scientific">Piptocephalis cylindrospora</name>
    <dbReference type="NCBI Taxonomy" id="1907219"/>
    <lineage>
        <taxon>Eukaryota</taxon>
        <taxon>Fungi</taxon>
        <taxon>Fungi incertae sedis</taxon>
        <taxon>Zoopagomycota</taxon>
        <taxon>Zoopagomycotina</taxon>
        <taxon>Zoopagomycetes</taxon>
        <taxon>Zoopagales</taxon>
        <taxon>Piptocephalidaceae</taxon>
        <taxon>Piptocephalis</taxon>
    </lineage>
</organism>
<dbReference type="GO" id="GO:0005739">
    <property type="term" value="C:mitochondrion"/>
    <property type="evidence" value="ECO:0007669"/>
    <property type="project" value="UniProtKB-SubCell"/>
</dbReference>
<dbReference type="Proteomes" id="UP000267251">
    <property type="component" value="Unassembled WGS sequence"/>
</dbReference>
<evidence type="ECO:0000256" key="3">
    <source>
        <dbReference type="ARBA" id="ARBA00022980"/>
    </source>
</evidence>
<keyword evidence="8" id="KW-1185">Reference proteome</keyword>
<accession>A0A4P9XZN2</accession>
<dbReference type="PANTHER" id="PTHR47037">
    <property type="entry name" value="39S RIBOSOMAL PROTEIN L33, MITOCHONDRIAL"/>
    <property type="match status" value="1"/>
</dbReference>
<sequence>MAKRAKARIILVKMVSTAGTGYFFPRAKPRLAPKLAMMKHDPKVNKHVLFTEEKMK</sequence>
<evidence type="ECO:0000313" key="8">
    <source>
        <dbReference type="Proteomes" id="UP000267251"/>
    </source>
</evidence>
<reference evidence="8" key="1">
    <citation type="journal article" date="2018" name="Nat. Microbiol.">
        <title>Leveraging single-cell genomics to expand the fungal tree of life.</title>
        <authorList>
            <person name="Ahrendt S.R."/>
            <person name="Quandt C.A."/>
            <person name="Ciobanu D."/>
            <person name="Clum A."/>
            <person name="Salamov A."/>
            <person name="Andreopoulos B."/>
            <person name="Cheng J.F."/>
            <person name="Woyke T."/>
            <person name="Pelin A."/>
            <person name="Henrissat B."/>
            <person name="Reynolds N.K."/>
            <person name="Benny G.L."/>
            <person name="Smith M.E."/>
            <person name="James T.Y."/>
            <person name="Grigoriev I.V."/>
        </authorList>
    </citation>
    <scope>NUCLEOTIDE SEQUENCE [LARGE SCALE GENOMIC DNA]</scope>
</reference>